<dbReference type="GO" id="GO:0046677">
    <property type="term" value="P:response to antibiotic"/>
    <property type="evidence" value="ECO:0007669"/>
    <property type="project" value="UniProtKB-KW"/>
</dbReference>
<dbReference type="EMBL" id="CP159872">
    <property type="protein sequence ID" value="XCM83533.1"/>
    <property type="molecule type" value="Genomic_DNA"/>
</dbReference>
<dbReference type="PIRSF" id="PIRSF006648">
    <property type="entry name" value="DrrB"/>
    <property type="match status" value="1"/>
</dbReference>
<dbReference type="PROSITE" id="PS51012">
    <property type="entry name" value="ABC_TM2"/>
    <property type="match status" value="1"/>
</dbReference>
<dbReference type="KEGG" id="kcm:ABWK59_33740"/>
<gene>
    <name evidence="8" type="ORF">ABWK59_33740</name>
</gene>
<sequence length="249" mass="26451">MATLWPIVRFEWRRMMRNFAPVFFALAFPVLMLCMFGGIYGNEPSEKFDGRGTVDMSVPAYLVLVVAVTGLMSFPLGLAEYRDRKVLKRFRATPVDASAFLVAQALVNIVLSLLGGLLLVAAGYLFFDLHLPASASAGAATVGALLLAALAMYAVGGVVAAVAPSERSAVAIANLVYFPMIFLSGATIPLQIFPPAMKTISDALPATYAVELLQHAWLDGAADVALDLGVLAGVVVLGTAAAVRLFRWE</sequence>
<evidence type="ECO:0000313" key="8">
    <source>
        <dbReference type="EMBL" id="XCM83533.1"/>
    </source>
</evidence>
<evidence type="ECO:0000256" key="1">
    <source>
        <dbReference type="ARBA" id="ARBA00004141"/>
    </source>
</evidence>
<dbReference type="RefSeq" id="WP_354644469.1">
    <property type="nucleotide sequence ID" value="NZ_CP159872.1"/>
</dbReference>
<evidence type="ECO:0000256" key="4">
    <source>
        <dbReference type="ARBA" id="ARBA00023136"/>
    </source>
</evidence>
<dbReference type="InterPro" id="IPR047817">
    <property type="entry name" value="ABC2_TM_bact-type"/>
</dbReference>
<evidence type="ECO:0000256" key="2">
    <source>
        <dbReference type="ARBA" id="ARBA00022692"/>
    </source>
</evidence>
<evidence type="ECO:0000256" key="6">
    <source>
        <dbReference type="RuleBase" id="RU361157"/>
    </source>
</evidence>
<accession>A0AAU8K617</accession>
<evidence type="ECO:0000256" key="5">
    <source>
        <dbReference type="ARBA" id="ARBA00023251"/>
    </source>
</evidence>
<feature type="transmembrane region" description="Helical" evidence="6">
    <location>
        <begin position="19"/>
        <end position="40"/>
    </location>
</feature>
<feature type="transmembrane region" description="Helical" evidence="6">
    <location>
        <begin position="224"/>
        <end position="246"/>
    </location>
</feature>
<dbReference type="InterPro" id="IPR052902">
    <property type="entry name" value="ABC-2_transporter"/>
</dbReference>
<dbReference type="GO" id="GO:0140359">
    <property type="term" value="F:ABC-type transporter activity"/>
    <property type="evidence" value="ECO:0007669"/>
    <property type="project" value="InterPro"/>
</dbReference>
<keyword evidence="6" id="KW-0813">Transport</keyword>
<feature type="domain" description="ABC transmembrane type-2" evidence="7">
    <location>
        <begin position="20"/>
        <end position="249"/>
    </location>
</feature>
<dbReference type="PANTHER" id="PTHR43027:SF2">
    <property type="entry name" value="TRANSPORT PERMEASE PROTEIN"/>
    <property type="match status" value="1"/>
</dbReference>
<keyword evidence="4 6" id="KW-0472">Membrane</keyword>
<protein>
    <recommendedName>
        <fullName evidence="6">Transport permease protein</fullName>
    </recommendedName>
</protein>
<dbReference type="GO" id="GO:0043190">
    <property type="term" value="C:ATP-binding cassette (ABC) transporter complex"/>
    <property type="evidence" value="ECO:0007669"/>
    <property type="project" value="InterPro"/>
</dbReference>
<feature type="transmembrane region" description="Helical" evidence="6">
    <location>
        <begin position="100"/>
        <end position="127"/>
    </location>
</feature>
<comment type="subcellular location">
    <subcellularLocation>
        <location evidence="6">Cell membrane</location>
        <topology evidence="6">Multi-pass membrane protein</topology>
    </subcellularLocation>
    <subcellularLocation>
        <location evidence="1">Membrane</location>
        <topology evidence="1">Multi-pass membrane protein</topology>
    </subcellularLocation>
</comment>
<dbReference type="PANTHER" id="PTHR43027">
    <property type="entry name" value="DOXORUBICIN RESISTANCE ABC TRANSPORTER PERMEASE PROTEIN DRRC-RELATED"/>
    <property type="match status" value="1"/>
</dbReference>
<dbReference type="AlphaFoldDB" id="A0AAU8K617"/>
<keyword evidence="6" id="KW-1003">Cell membrane</keyword>
<feature type="transmembrane region" description="Helical" evidence="6">
    <location>
        <begin position="175"/>
        <end position="193"/>
    </location>
</feature>
<keyword evidence="2 6" id="KW-0812">Transmembrane</keyword>
<dbReference type="InterPro" id="IPR013525">
    <property type="entry name" value="ABC2_TM"/>
</dbReference>
<dbReference type="InterPro" id="IPR000412">
    <property type="entry name" value="ABC_2_transport"/>
</dbReference>
<feature type="transmembrane region" description="Helical" evidence="6">
    <location>
        <begin position="139"/>
        <end position="163"/>
    </location>
</feature>
<comment type="similarity">
    <text evidence="6">Belongs to the ABC-2 integral membrane protein family.</text>
</comment>
<keyword evidence="5" id="KW-0046">Antibiotic resistance</keyword>
<organism evidence="8">
    <name type="scientific">Kitasatospora camelliae</name>
    <dbReference type="NCBI Taxonomy" id="3156397"/>
    <lineage>
        <taxon>Bacteria</taxon>
        <taxon>Bacillati</taxon>
        <taxon>Actinomycetota</taxon>
        <taxon>Actinomycetes</taxon>
        <taxon>Kitasatosporales</taxon>
        <taxon>Streptomycetaceae</taxon>
        <taxon>Kitasatospora</taxon>
    </lineage>
</organism>
<proteinExistence type="inferred from homology"/>
<name>A0AAU8K617_9ACTN</name>
<dbReference type="Pfam" id="PF01061">
    <property type="entry name" value="ABC2_membrane"/>
    <property type="match status" value="1"/>
</dbReference>
<evidence type="ECO:0000259" key="7">
    <source>
        <dbReference type="PROSITE" id="PS51012"/>
    </source>
</evidence>
<feature type="transmembrane region" description="Helical" evidence="6">
    <location>
        <begin position="60"/>
        <end position="79"/>
    </location>
</feature>
<reference evidence="8" key="1">
    <citation type="submission" date="2024-06" db="EMBL/GenBank/DDBJ databases">
        <title>The genome sequences of Kitasatospora sp. strain HUAS MG31.</title>
        <authorList>
            <person name="Mo P."/>
        </authorList>
    </citation>
    <scope>NUCLEOTIDE SEQUENCE</scope>
    <source>
        <strain evidence="8">HUAS MG31</strain>
    </source>
</reference>
<keyword evidence="3 6" id="KW-1133">Transmembrane helix</keyword>
<evidence type="ECO:0000256" key="3">
    <source>
        <dbReference type="ARBA" id="ARBA00022989"/>
    </source>
</evidence>
<dbReference type="PRINTS" id="PR00164">
    <property type="entry name" value="ABC2TRNSPORT"/>
</dbReference>